<feature type="transmembrane region" description="Helical" evidence="6">
    <location>
        <begin position="73"/>
        <end position="95"/>
    </location>
</feature>
<dbReference type="RefSeq" id="XP_019026980.1">
    <property type="nucleotide sequence ID" value="XM_019169130.1"/>
</dbReference>
<sequence>MGASVGELIFIAVKPIIKMAITALGGVWLSHKQILTPAASRSLSLIAINFFLPALLFSKIVPSIDSQNIPQLGVLILSGIFYQVCGLITGLLVRWLTPVPRAWRNGVVAAGIWSNWGDLPLAFVLTLTNAAPFTEEDQSLGVAYVSIFIIVFFVTMFPLNGMALIARDFTHPAVAVADPEESPPVTAVSSPTAIQSEAEDTKMVESKERELQGPLKMRTQELKDGIPMTEMKRRPSKSSGPKPTSMVTTRAKPDYKDETVDDSQLFPAALESFAPITRIATADSLAISRIKSNQTADQPWQRRSSDQTLHSRKPSISPSAPPPKPTFWRKAHSLLNTFLTPPTISLILSIIIAVIPKLKALFVSGLSEGIKNAPDGQPPLEIILETATFIGNASVPCGLAILGASLSRLSLKRIPSLWSIASMAILKLVVIPIIGIAWTTGLARTSLIPDDAKMLQFVIILCGAVPTATTQVYLTQIFCPPEESPDEQLDALSSFLILQYALMLITLTATVAYSINILY</sequence>
<reference evidence="7 8" key="1">
    <citation type="journal article" date="2011" name="J. Gen. Appl. Microbiol.">
        <title>Draft genome sequencing of the enigmatic yeast Saitoella complicata.</title>
        <authorList>
            <person name="Nishida H."/>
            <person name="Hamamoto M."/>
            <person name="Sugiyama J."/>
        </authorList>
    </citation>
    <scope>NUCLEOTIDE SEQUENCE [LARGE SCALE GENOMIC DNA]</scope>
    <source>
        <strain evidence="7 8">NRRL Y-17804</strain>
    </source>
</reference>
<evidence type="ECO:0000256" key="4">
    <source>
        <dbReference type="ARBA" id="ARBA00023136"/>
    </source>
</evidence>
<evidence type="ECO:0000256" key="1">
    <source>
        <dbReference type="ARBA" id="ARBA00004141"/>
    </source>
</evidence>
<dbReference type="InterPro" id="IPR004776">
    <property type="entry name" value="Mem_transp_PIN-like"/>
</dbReference>
<comment type="subcellular location">
    <subcellularLocation>
        <location evidence="1">Membrane</location>
        <topology evidence="1">Multi-pass membrane protein</topology>
    </subcellularLocation>
</comment>
<evidence type="ECO:0000256" key="6">
    <source>
        <dbReference type="SAM" id="Phobius"/>
    </source>
</evidence>
<proteinExistence type="predicted"/>
<keyword evidence="4 6" id="KW-0472">Membrane</keyword>
<dbReference type="GO" id="GO:0016020">
    <property type="term" value="C:membrane"/>
    <property type="evidence" value="ECO:0007669"/>
    <property type="project" value="UniProtKB-SubCell"/>
</dbReference>
<evidence type="ECO:0000256" key="3">
    <source>
        <dbReference type="ARBA" id="ARBA00022989"/>
    </source>
</evidence>
<evidence type="ECO:0000256" key="5">
    <source>
        <dbReference type="SAM" id="MobiDB-lite"/>
    </source>
</evidence>
<gene>
    <name evidence="7" type="ORF">G7K_0998-t1</name>
</gene>
<feature type="transmembrane region" description="Helical" evidence="6">
    <location>
        <begin position="6"/>
        <end position="30"/>
    </location>
</feature>
<accession>A0A0E9NA63</accession>
<feature type="transmembrane region" description="Helical" evidence="6">
    <location>
        <begin position="107"/>
        <end position="128"/>
    </location>
</feature>
<evidence type="ECO:0000256" key="2">
    <source>
        <dbReference type="ARBA" id="ARBA00022692"/>
    </source>
</evidence>
<keyword evidence="2 6" id="KW-0812">Transmembrane</keyword>
<dbReference type="OrthoDB" id="435607at2759"/>
<evidence type="ECO:0000313" key="7">
    <source>
        <dbReference type="EMBL" id="GAO46777.1"/>
    </source>
</evidence>
<feature type="compositionally biased region" description="Polar residues" evidence="5">
    <location>
        <begin position="237"/>
        <end position="248"/>
    </location>
</feature>
<feature type="compositionally biased region" description="Polar residues" evidence="5">
    <location>
        <begin position="290"/>
        <end position="308"/>
    </location>
</feature>
<feature type="compositionally biased region" description="Basic and acidic residues" evidence="5">
    <location>
        <begin position="199"/>
        <end position="211"/>
    </location>
</feature>
<dbReference type="InterPro" id="IPR040254">
    <property type="entry name" value="Ecm3-like"/>
</dbReference>
<feature type="transmembrane region" description="Helical" evidence="6">
    <location>
        <begin position="417"/>
        <end position="442"/>
    </location>
</feature>
<keyword evidence="3 6" id="KW-1133">Transmembrane helix</keyword>
<feature type="transmembrane region" description="Helical" evidence="6">
    <location>
        <begin position="494"/>
        <end position="515"/>
    </location>
</feature>
<evidence type="ECO:0000313" key="8">
    <source>
        <dbReference type="Proteomes" id="UP000033140"/>
    </source>
</evidence>
<dbReference type="PANTHER" id="PTHR31274:SF1">
    <property type="entry name" value="AGL149CP"/>
    <property type="match status" value="1"/>
</dbReference>
<feature type="region of interest" description="Disordered" evidence="5">
    <location>
        <begin position="290"/>
        <end position="323"/>
    </location>
</feature>
<feature type="transmembrane region" description="Helical" evidence="6">
    <location>
        <begin position="42"/>
        <end position="61"/>
    </location>
</feature>
<organism evidence="7 8">
    <name type="scientific">Saitoella complicata (strain BCRC 22490 / CBS 7301 / JCM 7358 / NBRC 10748 / NRRL Y-17804)</name>
    <dbReference type="NCBI Taxonomy" id="698492"/>
    <lineage>
        <taxon>Eukaryota</taxon>
        <taxon>Fungi</taxon>
        <taxon>Dikarya</taxon>
        <taxon>Ascomycota</taxon>
        <taxon>Taphrinomycotina</taxon>
        <taxon>Taphrinomycotina incertae sedis</taxon>
        <taxon>Saitoella</taxon>
    </lineage>
</organism>
<dbReference type="Pfam" id="PF03547">
    <property type="entry name" value="Mem_trans"/>
    <property type="match status" value="1"/>
</dbReference>
<feature type="transmembrane region" description="Helical" evidence="6">
    <location>
        <begin position="140"/>
        <end position="159"/>
    </location>
</feature>
<reference evidence="7 8" key="2">
    <citation type="journal article" date="2014" name="J. Gen. Appl. Microbiol.">
        <title>The early diverging ascomycetous budding yeast Saitoella complicata has three histone deacetylases belonging to the Clr6, Hos2, and Rpd3 lineages.</title>
        <authorList>
            <person name="Nishida H."/>
            <person name="Matsumoto T."/>
            <person name="Kondo S."/>
            <person name="Hamamoto M."/>
            <person name="Yoshikawa H."/>
        </authorList>
    </citation>
    <scope>NUCLEOTIDE SEQUENCE [LARGE SCALE GENOMIC DNA]</scope>
    <source>
        <strain evidence="7 8">NRRL Y-17804</strain>
    </source>
</reference>
<dbReference type="OMA" id="TAQFIDT"/>
<dbReference type="PANTHER" id="PTHR31274">
    <property type="entry name" value="PROTEIN ECM3"/>
    <property type="match status" value="1"/>
</dbReference>
<comment type="caution">
    <text evidence="7">The sequence shown here is derived from an EMBL/GenBank/DDBJ whole genome shotgun (WGS) entry which is preliminary data.</text>
</comment>
<dbReference type="STRING" id="698492.A0A0E9NA63"/>
<feature type="region of interest" description="Disordered" evidence="5">
    <location>
        <begin position="180"/>
        <end position="256"/>
    </location>
</feature>
<keyword evidence="8" id="KW-1185">Reference proteome</keyword>
<reference evidence="7 8" key="3">
    <citation type="journal article" date="2015" name="Genome Announc.">
        <title>Draft Genome Sequence of the Archiascomycetous Yeast Saitoella complicata.</title>
        <authorList>
            <person name="Yamauchi K."/>
            <person name="Kondo S."/>
            <person name="Hamamoto M."/>
            <person name="Takahashi Y."/>
            <person name="Ogura Y."/>
            <person name="Hayashi T."/>
            <person name="Nishida H."/>
        </authorList>
    </citation>
    <scope>NUCLEOTIDE SEQUENCE [LARGE SCALE GENOMIC DNA]</scope>
    <source>
        <strain evidence="7 8">NRRL Y-17804</strain>
    </source>
</reference>
<feature type="transmembrane region" description="Helical" evidence="6">
    <location>
        <begin position="334"/>
        <end position="355"/>
    </location>
</feature>
<evidence type="ECO:0008006" key="9">
    <source>
        <dbReference type="Google" id="ProtNLM"/>
    </source>
</evidence>
<dbReference type="EMBL" id="BACD03000005">
    <property type="protein sequence ID" value="GAO46777.1"/>
    <property type="molecule type" value="Genomic_DNA"/>
</dbReference>
<dbReference type="GO" id="GO:0055085">
    <property type="term" value="P:transmembrane transport"/>
    <property type="evidence" value="ECO:0007669"/>
    <property type="project" value="InterPro"/>
</dbReference>
<dbReference type="Proteomes" id="UP000033140">
    <property type="component" value="Unassembled WGS sequence"/>
</dbReference>
<dbReference type="AlphaFoldDB" id="A0A0E9NA63"/>
<name>A0A0E9NA63_SAICN</name>
<protein>
    <recommendedName>
        <fullName evidence="9">Auxin efflux carrier</fullName>
    </recommendedName>
</protein>